<dbReference type="PROSITE" id="PS00183">
    <property type="entry name" value="UBC_1"/>
    <property type="match status" value="1"/>
</dbReference>
<reference evidence="16" key="2">
    <citation type="submission" date="2025-09" db="UniProtKB">
        <authorList>
            <consortium name="Ensembl"/>
        </authorList>
    </citation>
    <scope>IDENTIFICATION</scope>
</reference>
<evidence type="ECO:0000256" key="1">
    <source>
        <dbReference type="ARBA" id="ARBA00005032"/>
    </source>
</evidence>
<dbReference type="EC" id="2.3.2.34" evidence="7"/>
<evidence type="ECO:0000256" key="13">
    <source>
        <dbReference type="PROSITE-ProRule" id="PRU10133"/>
    </source>
</evidence>
<comment type="pathway">
    <text evidence="1">Protein modification; protein neddylation.</text>
</comment>
<feature type="active site" description="Glycyl thioester intermediate" evidence="13">
    <location>
        <position position="110"/>
    </location>
</feature>
<keyword evidence="3 14" id="KW-0547">Nucleotide-binding</keyword>
<evidence type="ECO:0000256" key="10">
    <source>
        <dbReference type="ARBA" id="ARBA00053196"/>
    </source>
</evidence>
<evidence type="ECO:0000256" key="2">
    <source>
        <dbReference type="ARBA" id="ARBA00022679"/>
    </source>
</evidence>
<dbReference type="InterPro" id="IPR000608">
    <property type="entry name" value="UBC"/>
</dbReference>
<dbReference type="AlphaFoldDB" id="A0A8D0HN80"/>
<dbReference type="SUPFAM" id="SSF54495">
    <property type="entry name" value="UBC-like"/>
    <property type="match status" value="1"/>
</dbReference>
<dbReference type="GeneTree" id="ENSGT00940000163935"/>
<organism evidence="16 17">
    <name type="scientific">Sphenodon punctatus</name>
    <name type="common">Tuatara</name>
    <name type="synonym">Hatteria punctata</name>
    <dbReference type="NCBI Taxonomy" id="8508"/>
    <lineage>
        <taxon>Eukaryota</taxon>
        <taxon>Metazoa</taxon>
        <taxon>Chordata</taxon>
        <taxon>Craniata</taxon>
        <taxon>Vertebrata</taxon>
        <taxon>Euteleostomi</taxon>
        <taxon>Lepidosauria</taxon>
        <taxon>Sphenodontia</taxon>
        <taxon>Sphenodontidae</taxon>
        <taxon>Sphenodon</taxon>
    </lineage>
</organism>
<evidence type="ECO:0000313" key="17">
    <source>
        <dbReference type="Proteomes" id="UP000694392"/>
    </source>
</evidence>
<dbReference type="CDD" id="cd23794">
    <property type="entry name" value="UBCc_UBE2F_UBE2M"/>
    <property type="match status" value="1"/>
</dbReference>
<protein>
    <recommendedName>
        <fullName evidence="9">NEDD8-conjugating enzyme UBC12</fullName>
        <ecNumber evidence="7">2.3.2.34</ecNumber>
    </recommendedName>
    <alternativeName>
        <fullName evidence="12">NEDD8 carrier protein</fullName>
    </alternativeName>
    <alternativeName>
        <fullName evidence="8">NEDD8-conjugating enzyme Ubc12</fullName>
    </alternativeName>
    <alternativeName>
        <fullName evidence="11">Ubiquitin-conjugating enzyme E2 M</fullName>
    </alternativeName>
</protein>
<dbReference type="InterPro" id="IPR023313">
    <property type="entry name" value="UBQ-conjugating_AS"/>
</dbReference>
<comment type="catalytic activity">
    <reaction evidence="6">
        <text>[E1 NEDD8-activating enzyme]-S-[NEDD8 protein]-yl-L-cysteine + [E2 NEDD8-conjugating enzyme]-L-cysteine = [E1 NEDD8-activating enzyme]-L-cysteine + [E2 NEDD8-conjugating enzyme]-S-[NEDD8-protein]-yl-L-cysteine.</text>
        <dbReference type="EC" id="2.3.2.34"/>
    </reaction>
</comment>
<keyword evidence="4 14" id="KW-0833">Ubl conjugation pathway</keyword>
<dbReference type="PROSITE" id="PS50127">
    <property type="entry name" value="UBC_2"/>
    <property type="match status" value="1"/>
</dbReference>
<evidence type="ECO:0000256" key="11">
    <source>
        <dbReference type="ARBA" id="ARBA00076103"/>
    </source>
</evidence>
<dbReference type="Ensembl" id="ENSSPUT00000024440.1">
    <property type="protein sequence ID" value="ENSSPUP00000022925.1"/>
    <property type="gene ID" value="ENSSPUG00000017593.1"/>
</dbReference>
<evidence type="ECO:0000259" key="15">
    <source>
        <dbReference type="PROSITE" id="PS50127"/>
    </source>
</evidence>
<evidence type="ECO:0000256" key="3">
    <source>
        <dbReference type="ARBA" id="ARBA00022741"/>
    </source>
</evidence>
<comment type="similarity">
    <text evidence="14">Belongs to the ubiquitin-conjugating enzyme family.</text>
</comment>
<accession>A0A8D0HN80</accession>
<dbReference type="GO" id="GO:0061654">
    <property type="term" value="F:NEDD8 conjugating enzyme activity"/>
    <property type="evidence" value="ECO:0007669"/>
    <property type="project" value="UniProtKB-EC"/>
</dbReference>
<evidence type="ECO:0000256" key="12">
    <source>
        <dbReference type="ARBA" id="ARBA00079113"/>
    </source>
</evidence>
<dbReference type="OMA" id="QWVGTDY"/>
<dbReference type="Pfam" id="PF00179">
    <property type="entry name" value="UQ_con"/>
    <property type="match status" value="1"/>
</dbReference>
<evidence type="ECO:0000256" key="4">
    <source>
        <dbReference type="ARBA" id="ARBA00022786"/>
    </source>
</evidence>
<evidence type="ECO:0000256" key="14">
    <source>
        <dbReference type="RuleBase" id="RU362109"/>
    </source>
</evidence>
<evidence type="ECO:0000313" key="16">
    <source>
        <dbReference type="Ensembl" id="ENSSPUP00000022925.1"/>
    </source>
</evidence>
<evidence type="ECO:0000256" key="7">
    <source>
        <dbReference type="ARBA" id="ARBA00044047"/>
    </source>
</evidence>
<feature type="domain" description="UBC core" evidence="15">
    <location>
        <begin position="21"/>
        <end position="152"/>
    </location>
</feature>
<name>A0A8D0HN80_SPHPU</name>
<reference evidence="16" key="1">
    <citation type="submission" date="2025-08" db="UniProtKB">
        <authorList>
            <consortium name="Ensembl"/>
        </authorList>
    </citation>
    <scope>IDENTIFICATION</scope>
</reference>
<dbReference type="GO" id="GO:0005524">
    <property type="term" value="F:ATP binding"/>
    <property type="evidence" value="ECO:0007669"/>
    <property type="project" value="UniProtKB-UniRule"/>
</dbReference>
<sequence length="152" mass="17166">MIKRFSLKQQKEEESAGGTKASSKKVSAALLCIKKDINELNLPKTCKIEFSDQDNILNFRLIIGHDGGFYKGGESVFIFKVGQAYPHDPPKVKRETMVYHPNIDLEGNICLNILREDWKPTGALCRGEEALFLLGEDWTGERCTRSAQYLLT</sequence>
<keyword evidence="17" id="KW-1185">Reference proteome</keyword>
<comment type="function">
    <text evidence="10">Accepts the ubiquitin-like protein NEDD8 from the UBA3-NAE1 E1 complex and catalyzes its covalent attachment to other proteins. The specific interaction with the E3 ubiquitin ligase RBX1, but not RBX2, suggests that the RBX1-UBE2M complex neddylates specific target proteins, such as CUL1, CUL2, CUL3 and CUL4. Involved in cell proliferation.</text>
</comment>
<dbReference type="PANTHER" id="PTHR24067">
    <property type="entry name" value="UBIQUITIN-CONJUGATING ENZYME E2"/>
    <property type="match status" value="1"/>
</dbReference>
<dbReference type="Proteomes" id="UP000694392">
    <property type="component" value="Unplaced"/>
</dbReference>
<keyword evidence="2" id="KW-0808">Transferase</keyword>
<keyword evidence="5 14" id="KW-0067">ATP-binding</keyword>
<evidence type="ECO:0000256" key="5">
    <source>
        <dbReference type="ARBA" id="ARBA00022840"/>
    </source>
</evidence>
<dbReference type="InterPro" id="IPR016135">
    <property type="entry name" value="UBQ-conjugating_enzyme/RWD"/>
</dbReference>
<evidence type="ECO:0000256" key="6">
    <source>
        <dbReference type="ARBA" id="ARBA00043698"/>
    </source>
</evidence>
<dbReference type="Gene3D" id="3.10.110.10">
    <property type="entry name" value="Ubiquitin Conjugating Enzyme"/>
    <property type="match status" value="1"/>
</dbReference>
<evidence type="ECO:0000256" key="9">
    <source>
        <dbReference type="ARBA" id="ARBA00044092"/>
    </source>
</evidence>
<dbReference type="InterPro" id="IPR050113">
    <property type="entry name" value="Ub_conjugating_enzyme"/>
</dbReference>
<evidence type="ECO:0000256" key="8">
    <source>
        <dbReference type="ARBA" id="ARBA00044084"/>
    </source>
</evidence>
<dbReference type="FunFam" id="3.10.110.10:FF:000239">
    <property type="entry name" value="NEDD8-conjugating enzyme Ubc12"/>
    <property type="match status" value="1"/>
</dbReference>
<proteinExistence type="inferred from homology"/>
<dbReference type="SMART" id="SM00212">
    <property type="entry name" value="UBCc"/>
    <property type="match status" value="1"/>
</dbReference>